<reference evidence="3" key="3">
    <citation type="submission" date="2015-04" db="UniProtKB">
        <authorList>
            <consortium name="EnsemblPlants"/>
        </authorList>
    </citation>
    <scope>IDENTIFICATION</scope>
    <source>
        <strain evidence="3">cv. Jemalong A17</strain>
    </source>
</reference>
<dbReference type="HOGENOM" id="CLU_1868156_0_0_1"/>
<dbReference type="AlphaFoldDB" id="A0A072UYE7"/>
<name>A0A072UYE7_MEDTR</name>
<dbReference type="Proteomes" id="UP000002051">
    <property type="component" value="Chromosome 3"/>
</dbReference>
<evidence type="ECO:0000313" key="4">
    <source>
        <dbReference type="Proteomes" id="UP000002051"/>
    </source>
</evidence>
<reference evidence="2 4" key="2">
    <citation type="journal article" date="2014" name="BMC Genomics">
        <title>An improved genome release (version Mt4.0) for the model legume Medicago truncatula.</title>
        <authorList>
            <person name="Tang H."/>
            <person name="Krishnakumar V."/>
            <person name="Bidwell S."/>
            <person name="Rosen B."/>
            <person name="Chan A."/>
            <person name="Zhou S."/>
            <person name="Gentzbittel L."/>
            <person name="Childs K.L."/>
            <person name="Yandell M."/>
            <person name="Gundlach H."/>
            <person name="Mayer K.F."/>
            <person name="Schwartz D.C."/>
            <person name="Town C.D."/>
        </authorList>
    </citation>
    <scope>GENOME REANNOTATION</scope>
    <source>
        <strain evidence="2">A17</strain>
        <strain evidence="3 4">cv. Jemalong A17</strain>
    </source>
</reference>
<protein>
    <submittedName>
        <fullName evidence="2 3">Uncharacterized protein</fullName>
    </submittedName>
</protein>
<dbReference type="EnsemblPlants" id="KEH34612">
    <property type="protein sequence ID" value="KEH34612"/>
    <property type="gene ID" value="MTR_3g065830"/>
</dbReference>
<sequence>MKPLGNIPRPKPSQSVRQSEQTAQQKKVREYAKAYDRDKTRPYTRGVTPDKMFATSAFASTSAPGKFPRKRPFSQGFCPFLREFAPGKRVSTKKGNRDFGVCYPNSDIEYGKRRILQDAWWHSIILIDKSKEQSPAC</sequence>
<gene>
    <name evidence="2" type="ordered locus">MTR_3g065830</name>
</gene>
<reference evidence="2 4" key="1">
    <citation type="journal article" date="2011" name="Nature">
        <title>The Medicago genome provides insight into the evolution of rhizobial symbioses.</title>
        <authorList>
            <person name="Young N.D."/>
            <person name="Debelle F."/>
            <person name="Oldroyd G.E."/>
            <person name="Geurts R."/>
            <person name="Cannon S.B."/>
            <person name="Udvardi M.K."/>
            <person name="Benedito V.A."/>
            <person name="Mayer K.F."/>
            <person name="Gouzy J."/>
            <person name="Schoof H."/>
            <person name="Van de Peer Y."/>
            <person name="Proost S."/>
            <person name="Cook D.R."/>
            <person name="Meyers B.C."/>
            <person name="Spannagl M."/>
            <person name="Cheung F."/>
            <person name="De Mita S."/>
            <person name="Krishnakumar V."/>
            <person name="Gundlach H."/>
            <person name="Zhou S."/>
            <person name="Mudge J."/>
            <person name="Bharti A.K."/>
            <person name="Murray J.D."/>
            <person name="Naoumkina M.A."/>
            <person name="Rosen B."/>
            <person name="Silverstein K.A."/>
            <person name="Tang H."/>
            <person name="Rombauts S."/>
            <person name="Zhao P.X."/>
            <person name="Zhou P."/>
            <person name="Barbe V."/>
            <person name="Bardou P."/>
            <person name="Bechner M."/>
            <person name="Bellec A."/>
            <person name="Berger A."/>
            <person name="Berges H."/>
            <person name="Bidwell S."/>
            <person name="Bisseling T."/>
            <person name="Choisne N."/>
            <person name="Couloux A."/>
            <person name="Denny R."/>
            <person name="Deshpande S."/>
            <person name="Dai X."/>
            <person name="Doyle J.J."/>
            <person name="Dudez A.M."/>
            <person name="Farmer A.D."/>
            <person name="Fouteau S."/>
            <person name="Franken C."/>
            <person name="Gibelin C."/>
            <person name="Gish J."/>
            <person name="Goldstein S."/>
            <person name="Gonzalez A.J."/>
            <person name="Green P.J."/>
            <person name="Hallab A."/>
            <person name="Hartog M."/>
            <person name="Hua A."/>
            <person name="Humphray S.J."/>
            <person name="Jeong D.H."/>
            <person name="Jing Y."/>
            <person name="Jocker A."/>
            <person name="Kenton S.M."/>
            <person name="Kim D.J."/>
            <person name="Klee K."/>
            <person name="Lai H."/>
            <person name="Lang C."/>
            <person name="Lin S."/>
            <person name="Macmil S.L."/>
            <person name="Magdelenat G."/>
            <person name="Matthews L."/>
            <person name="McCorrison J."/>
            <person name="Monaghan E.L."/>
            <person name="Mun J.H."/>
            <person name="Najar F.Z."/>
            <person name="Nicholson C."/>
            <person name="Noirot C."/>
            <person name="O'Bleness M."/>
            <person name="Paule C.R."/>
            <person name="Poulain J."/>
            <person name="Prion F."/>
            <person name="Qin B."/>
            <person name="Qu C."/>
            <person name="Retzel E.F."/>
            <person name="Riddle C."/>
            <person name="Sallet E."/>
            <person name="Samain S."/>
            <person name="Samson N."/>
            <person name="Sanders I."/>
            <person name="Saurat O."/>
            <person name="Scarpelli C."/>
            <person name="Schiex T."/>
            <person name="Segurens B."/>
            <person name="Severin A.J."/>
            <person name="Sherrier D.J."/>
            <person name="Shi R."/>
            <person name="Sims S."/>
            <person name="Singer S.R."/>
            <person name="Sinharoy S."/>
            <person name="Sterck L."/>
            <person name="Viollet A."/>
            <person name="Wang B.B."/>
            <person name="Wang K."/>
            <person name="Wang M."/>
            <person name="Wang X."/>
            <person name="Warfsmann J."/>
            <person name="Weissenbach J."/>
            <person name="White D.D."/>
            <person name="White J.D."/>
            <person name="Wiley G.B."/>
            <person name="Wincker P."/>
            <person name="Xing Y."/>
            <person name="Yang L."/>
            <person name="Yao Z."/>
            <person name="Ying F."/>
            <person name="Zhai J."/>
            <person name="Zhou L."/>
            <person name="Zuber A."/>
            <person name="Denarie J."/>
            <person name="Dixon R.A."/>
            <person name="May G.D."/>
            <person name="Schwartz D.C."/>
            <person name="Rogers J."/>
            <person name="Quetier F."/>
            <person name="Town C.D."/>
            <person name="Roe B.A."/>
        </authorList>
    </citation>
    <scope>NUCLEOTIDE SEQUENCE [LARGE SCALE GENOMIC DNA]</scope>
    <source>
        <strain evidence="2">A17</strain>
        <strain evidence="3 4">cv. Jemalong A17</strain>
    </source>
</reference>
<keyword evidence="4" id="KW-1185">Reference proteome</keyword>
<evidence type="ECO:0000256" key="1">
    <source>
        <dbReference type="SAM" id="MobiDB-lite"/>
    </source>
</evidence>
<evidence type="ECO:0000313" key="2">
    <source>
        <dbReference type="EMBL" id="KEH34612.1"/>
    </source>
</evidence>
<proteinExistence type="predicted"/>
<evidence type="ECO:0000313" key="3">
    <source>
        <dbReference type="EnsemblPlants" id="KEH34612"/>
    </source>
</evidence>
<feature type="region of interest" description="Disordered" evidence="1">
    <location>
        <begin position="1"/>
        <end position="32"/>
    </location>
</feature>
<organism evidence="2 4">
    <name type="scientific">Medicago truncatula</name>
    <name type="common">Barrel medic</name>
    <name type="synonym">Medicago tribuloides</name>
    <dbReference type="NCBI Taxonomy" id="3880"/>
    <lineage>
        <taxon>Eukaryota</taxon>
        <taxon>Viridiplantae</taxon>
        <taxon>Streptophyta</taxon>
        <taxon>Embryophyta</taxon>
        <taxon>Tracheophyta</taxon>
        <taxon>Spermatophyta</taxon>
        <taxon>Magnoliopsida</taxon>
        <taxon>eudicotyledons</taxon>
        <taxon>Gunneridae</taxon>
        <taxon>Pentapetalae</taxon>
        <taxon>rosids</taxon>
        <taxon>fabids</taxon>
        <taxon>Fabales</taxon>
        <taxon>Fabaceae</taxon>
        <taxon>Papilionoideae</taxon>
        <taxon>50 kb inversion clade</taxon>
        <taxon>NPAAA clade</taxon>
        <taxon>Hologalegina</taxon>
        <taxon>IRL clade</taxon>
        <taxon>Trifolieae</taxon>
        <taxon>Medicago</taxon>
    </lineage>
</organism>
<accession>A0A072UYE7</accession>
<feature type="compositionally biased region" description="Polar residues" evidence="1">
    <location>
        <begin position="12"/>
        <end position="25"/>
    </location>
</feature>
<dbReference type="EMBL" id="CM001219">
    <property type="protein sequence ID" value="KEH34612.1"/>
    <property type="molecule type" value="Genomic_DNA"/>
</dbReference>